<evidence type="ECO:0000313" key="2">
    <source>
        <dbReference type="EMBL" id="KYN39420.1"/>
    </source>
</evidence>
<evidence type="ECO:0000256" key="1">
    <source>
        <dbReference type="SAM" id="MobiDB-lite"/>
    </source>
</evidence>
<proteinExistence type="predicted"/>
<reference evidence="2 3" key="1">
    <citation type="submission" date="2016-03" db="EMBL/GenBank/DDBJ databases">
        <title>Trachymyrmex septentrionalis WGS genome.</title>
        <authorList>
            <person name="Nygaard S."/>
            <person name="Hu H."/>
            <person name="Boomsma J."/>
            <person name="Zhang G."/>
        </authorList>
    </citation>
    <scope>NUCLEOTIDE SEQUENCE [LARGE SCALE GENOMIC DNA]</scope>
    <source>
        <strain evidence="2">Tsep2-gDNA-1</strain>
        <tissue evidence="2">Whole body</tissue>
    </source>
</reference>
<dbReference type="AlphaFoldDB" id="A0A195FFE5"/>
<protein>
    <submittedName>
        <fullName evidence="2">Uncharacterized protein</fullName>
    </submittedName>
</protein>
<name>A0A195FFE5_9HYME</name>
<keyword evidence="3" id="KW-1185">Reference proteome</keyword>
<evidence type="ECO:0000313" key="3">
    <source>
        <dbReference type="Proteomes" id="UP000078541"/>
    </source>
</evidence>
<dbReference type="Proteomes" id="UP000078541">
    <property type="component" value="Unassembled WGS sequence"/>
</dbReference>
<accession>A0A195FFE5</accession>
<feature type="region of interest" description="Disordered" evidence="1">
    <location>
        <begin position="1"/>
        <end position="23"/>
    </location>
</feature>
<dbReference type="EMBL" id="KQ981606">
    <property type="protein sequence ID" value="KYN39420.1"/>
    <property type="molecule type" value="Genomic_DNA"/>
</dbReference>
<gene>
    <name evidence="2" type="ORF">ALC56_05913</name>
</gene>
<organism evidence="2 3">
    <name type="scientific">Trachymyrmex septentrionalis</name>
    <dbReference type="NCBI Taxonomy" id="34720"/>
    <lineage>
        <taxon>Eukaryota</taxon>
        <taxon>Metazoa</taxon>
        <taxon>Ecdysozoa</taxon>
        <taxon>Arthropoda</taxon>
        <taxon>Hexapoda</taxon>
        <taxon>Insecta</taxon>
        <taxon>Pterygota</taxon>
        <taxon>Neoptera</taxon>
        <taxon>Endopterygota</taxon>
        <taxon>Hymenoptera</taxon>
        <taxon>Apocrita</taxon>
        <taxon>Aculeata</taxon>
        <taxon>Formicoidea</taxon>
        <taxon>Formicidae</taxon>
        <taxon>Myrmicinae</taxon>
        <taxon>Trachymyrmex</taxon>
    </lineage>
</organism>
<sequence>MELRSRDYRVSRPEARSADHLEAEPNFTSHTMYDFRMQKGYRAMPIRIDQTVDKDIFSALLLHDVDSPDDPYFTTTWRCPRARGYRASTGCVVRTMGKDISLNLLRKLESENTRTKRERERERERERD</sequence>